<name>A0AAV4MMX5_9ARAC</name>
<evidence type="ECO:0008006" key="3">
    <source>
        <dbReference type="Google" id="ProtNLM"/>
    </source>
</evidence>
<gene>
    <name evidence="1" type="ORF">CDAR_72311</name>
</gene>
<evidence type="ECO:0000313" key="2">
    <source>
        <dbReference type="Proteomes" id="UP001054837"/>
    </source>
</evidence>
<protein>
    <recommendedName>
        <fullName evidence="3">Secreted protein</fullName>
    </recommendedName>
</protein>
<reference evidence="1 2" key="1">
    <citation type="submission" date="2021-06" db="EMBL/GenBank/DDBJ databases">
        <title>Caerostris darwini draft genome.</title>
        <authorList>
            <person name="Kono N."/>
            <person name="Arakawa K."/>
        </authorList>
    </citation>
    <scope>NUCLEOTIDE SEQUENCE [LARGE SCALE GENOMIC DNA]</scope>
</reference>
<accession>A0AAV4MMX5</accession>
<sequence length="66" mass="7925">MPRDLASLDPFVFFICFARSVRRLRNSPFLLRHSSRVLVSVPDEFRSNFVLEHRREAQPGKWRHFP</sequence>
<dbReference type="Proteomes" id="UP001054837">
    <property type="component" value="Unassembled WGS sequence"/>
</dbReference>
<comment type="caution">
    <text evidence="1">The sequence shown here is derived from an EMBL/GenBank/DDBJ whole genome shotgun (WGS) entry which is preliminary data.</text>
</comment>
<evidence type="ECO:0000313" key="1">
    <source>
        <dbReference type="EMBL" id="GIX72836.1"/>
    </source>
</evidence>
<dbReference type="AlphaFoldDB" id="A0AAV4MMX5"/>
<proteinExistence type="predicted"/>
<keyword evidence="2" id="KW-1185">Reference proteome</keyword>
<organism evidence="1 2">
    <name type="scientific">Caerostris darwini</name>
    <dbReference type="NCBI Taxonomy" id="1538125"/>
    <lineage>
        <taxon>Eukaryota</taxon>
        <taxon>Metazoa</taxon>
        <taxon>Ecdysozoa</taxon>
        <taxon>Arthropoda</taxon>
        <taxon>Chelicerata</taxon>
        <taxon>Arachnida</taxon>
        <taxon>Araneae</taxon>
        <taxon>Araneomorphae</taxon>
        <taxon>Entelegynae</taxon>
        <taxon>Araneoidea</taxon>
        <taxon>Araneidae</taxon>
        <taxon>Caerostris</taxon>
    </lineage>
</organism>
<dbReference type="EMBL" id="BPLQ01000562">
    <property type="protein sequence ID" value="GIX72836.1"/>
    <property type="molecule type" value="Genomic_DNA"/>
</dbReference>